<feature type="chain" id="PRO_5040292048" description="Glucanase" evidence="10">
    <location>
        <begin position="24"/>
        <end position="330"/>
    </location>
</feature>
<dbReference type="InterPro" id="IPR012341">
    <property type="entry name" value="6hp_glycosidase-like_sf"/>
</dbReference>
<dbReference type="AlphaFoldDB" id="A0A9Q7NTK5"/>
<evidence type="ECO:0000256" key="6">
    <source>
        <dbReference type="ARBA" id="ARBA00023295"/>
    </source>
</evidence>
<keyword evidence="7 9" id="KW-0624">Polysaccharide degradation</keyword>
<dbReference type="InterPro" id="IPR008928">
    <property type="entry name" value="6-hairpin_glycosidase_sf"/>
</dbReference>
<keyword evidence="5" id="KW-0136">Cellulose degradation</keyword>
<name>A0A9Q7NTK5_9ENTR</name>
<dbReference type="RefSeq" id="WP_120159477.1">
    <property type="nucleotide sequence ID" value="NZ_JAJHUL010000012.1"/>
</dbReference>
<evidence type="ECO:0000256" key="3">
    <source>
        <dbReference type="ARBA" id="ARBA00022729"/>
    </source>
</evidence>
<dbReference type="PROSITE" id="PS00812">
    <property type="entry name" value="GLYCOSYL_HYDROL_F8"/>
    <property type="match status" value="1"/>
</dbReference>
<keyword evidence="6 9" id="KW-0326">Glycosidase</keyword>
<reference evidence="11 12" key="1">
    <citation type="submission" date="2018-12" db="EMBL/GenBank/DDBJ databases">
        <title>The Batch Genome Submission of Enterobacter spp. strains.</title>
        <authorList>
            <person name="Wei L."/>
            <person name="Wu W."/>
            <person name="Lin J."/>
            <person name="Zhang X."/>
            <person name="Feng Y."/>
            <person name="Zong Z."/>
        </authorList>
    </citation>
    <scope>NUCLEOTIDE SEQUENCE [LARGE SCALE GENOMIC DNA]</scope>
    <source>
        <strain evidence="11 12">SCEM020047</strain>
    </source>
</reference>
<dbReference type="GO" id="GO:0008810">
    <property type="term" value="F:cellulase activity"/>
    <property type="evidence" value="ECO:0007669"/>
    <property type="project" value="UniProtKB-EC"/>
</dbReference>
<evidence type="ECO:0000256" key="1">
    <source>
        <dbReference type="ARBA" id="ARBA00000966"/>
    </source>
</evidence>
<evidence type="ECO:0000256" key="9">
    <source>
        <dbReference type="RuleBase" id="RU361167"/>
    </source>
</evidence>
<evidence type="ECO:0000313" key="12">
    <source>
        <dbReference type="Proteomes" id="UP000282263"/>
    </source>
</evidence>
<evidence type="ECO:0000256" key="5">
    <source>
        <dbReference type="ARBA" id="ARBA00023001"/>
    </source>
</evidence>
<dbReference type="InterPro" id="IPR002037">
    <property type="entry name" value="Glyco_hydro_8"/>
</dbReference>
<dbReference type="Pfam" id="PF01270">
    <property type="entry name" value="Glyco_hydro_8"/>
    <property type="match status" value="1"/>
</dbReference>
<dbReference type="PRINTS" id="PR00735">
    <property type="entry name" value="GLHYDRLASE8"/>
</dbReference>
<keyword evidence="4 9" id="KW-0378">Hydrolase</keyword>
<proteinExistence type="inferred from homology"/>
<organism evidence="11 12">
    <name type="scientific">Enterobacter mori</name>
    <dbReference type="NCBI Taxonomy" id="539813"/>
    <lineage>
        <taxon>Bacteria</taxon>
        <taxon>Pseudomonadati</taxon>
        <taxon>Pseudomonadota</taxon>
        <taxon>Gammaproteobacteria</taxon>
        <taxon>Enterobacterales</taxon>
        <taxon>Enterobacteriaceae</taxon>
        <taxon>Enterobacter</taxon>
    </lineage>
</organism>
<sequence length="330" mass="37107">MRKPACATLAVMMSLLFTPFSQADQAWESYKARFFKPDGRIVDTGNGDVSHTEGQGFAMLMAVANDDKATFDKLWHWTNSTLKNKENGLFYWRYNPAQADPTADKNNASDGDVLIAWALLKANARWHDKGYSTASDAITKALLAHNVIRYAGYRVMLPGSQGFKLDNNVVLNPSYFVFPAWQAFADRSHLQIWRQLAQDGQRLLKKMGSGKANLPTDWVSLDTKGTLAPANAWPPRMSYDAIRIPLYISWSNAKSPLLTPWRAWFGQFPREQTPAWVNVTTNEYAPYMMAGGLLAVRDLTMGQMVGEPDITANDDYYSASLKMLVWISEQ</sequence>
<keyword evidence="3 10" id="KW-0732">Signal</keyword>
<dbReference type="Gene3D" id="1.50.10.10">
    <property type="match status" value="1"/>
</dbReference>
<feature type="signal peptide" evidence="10">
    <location>
        <begin position="1"/>
        <end position="23"/>
    </location>
</feature>
<dbReference type="Proteomes" id="UP000282263">
    <property type="component" value="Unassembled WGS sequence"/>
</dbReference>
<dbReference type="EC" id="3.2.1.-" evidence="9"/>
<evidence type="ECO:0000313" key="11">
    <source>
        <dbReference type="EMBL" id="RTQ24955.1"/>
    </source>
</evidence>
<comment type="similarity">
    <text evidence="2 9">Belongs to the glycosyl hydrolase 8 (cellulase D) family.</text>
</comment>
<evidence type="ECO:0000256" key="8">
    <source>
        <dbReference type="PROSITE-ProRule" id="PRU10058"/>
    </source>
</evidence>
<evidence type="ECO:0000256" key="10">
    <source>
        <dbReference type="SAM" id="SignalP"/>
    </source>
</evidence>
<evidence type="ECO:0000256" key="4">
    <source>
        <dbReference type="ARBA" id="ARBA00022801"/>
    </source>
</evidence>
<protein>
    <recommendedName>
        <fullName evidence="9">Glucanase</fullName>
        <ecNumber evidence="9">3.2.1.-</ecNumber>
    </recommendedName>
</protein>
<evidence type="ECO:0000256" key="2">
    <source>
        <dbReference type="ARBA" id="ARBA00009209"/>
    </source>
</evidence>
<dbReference type="GO" id="GO:0030245">
    <property type="term" value="P:cellulose catabolic process"/>
    <property type="evidence" value="ECO:0007669"/>
    <property type="project" value="UniProtKB-KW"/>
</dbReference>
<comment type="caution">
    <text evidence="11">The sequence shown here is derived from an EMBL/GenBank/DDBJ whole genome shotgun (WGS) entry which is preliminary data.</text>
</comment>
<accession>A0A9Q7NTK5</accession>
<dbReference type="SUPFAM" id="SSF48208">
    <property type="entry name" value="Six-hairpin glycosidases"/>
    <property type="match status" value="1"/>
</dbReference>
<feature type="active site" description="Nucleophile" evidence="8">
    <location>
        <position position="110"/>
    </location>
</feature>
<evidence type="ECO:0000256" key="7">
    <source>
        <dbReference type="ARBA" id="ARBA00023326"/>
    </source>
</evidence>
<keyword evidence="7 9" id="KW-0119">Carbohydrate metabolism</keyword>
<dbReference type="EMBL" id="RXPP01000008">
    <property type="protein sequence ID" value="RTQ24955.1"/>
    <property type="molecule type" value="Genomic_DNA"/>
</dbReference>
<dbReference type="InterPro" id="IPR019834">
    <property type="entry name" value="Glyco_hydro_8_CS"/>
</dbReference>
<comment type="catalytic activity">
    <reaction evidence="1">
        <text>Endohydrolysis of (1-&gt;4)-beta-D-glucosidic linkages in cellulose, lichenin and cereal beta-D-glucans.</text>
        <dbReference type="EC" id="3.2.1.4"/>
    </reaction>
</comment>
<gene>
    <name evidence="11" type="ORF">EKN29_10025</name>
</gene>